<evidence type="ECO:0000313" key="15">
    <source>
        <dbReference type="Proteomes" id="UP000012019"/>
    </source>
</evidence>
<dbReference type="Gene3D" id="3.40.50.1100">
    <property type="match status" value="2"/>
</dbReference>
<dbReference type="HAMAP" id="MF_00133">
    <property type="entry name" value="Trp_synth_beta"/>
    <property type="match status" value="1"/>
</dbReference>
<dbReference type="PATRIC" id="fig|1286106.3.peg.975"/>
<evidence type="ECO:0000313" key="14">
    <source>
        <dbReference type="EMBL" id="EMR13457.1"/>
    </source>
</evidence>
<dbReference type="FunFam" id="3.40.50.1100:FF:000001">
    <property type="entry name" value="Tryptophan synthase beta chain"/>
    <property type="match status" value="1"/>
</dbReference>
<feature type="modified residue" description="N6-(pyridoxal phosphate)lysine" evidence="12">
    <location>
        <position position="99"/>
    </location>
</feature>
<comment type="catalytic activity">
    <reaction evidence="11 12">
        <text>(1S,2R)-1-C-(indol-3-yl)glycerol 3-phosphate + L-serine = D-glyceraldehyde 3-phosphate + L-tryptophan + H2O</text>
        <dbReference type="Rhea" id="RHEA:10532"/>
        <dbReference type="ChEBI" id="CHEBI:15377"/>
        <dbReference type="ChEBI" id="CHEBI:33384"/>
        <dbReference type="ChEBI" id="CHEBI:57912"/>
        <dbReference type="ChEBI" id="CHEBI:58866"/>
        <dbReference type="ChEBI" id="CHEBI:59776"/>
        <dbReference type="EC" id="4.2.1.20"/>
    </reaction>
</comment>
<keyword evidence="6 12" id="KW-0028">Amino-acid biosynthesis</keyword>
<dbReference type="AlphaFoldDB" id="M7P1W3"/>
<organism evidence="14 15">
    <name type="scientific">Methylophaga lonarensis MPL</name>
    <dbReference type="NCBI Taxonomy" id="1286106"/>
    <lineage>
        <taxon>Bacteria</taxon>
        <taxon>Pseudomonadati</taxon>
        <taxon>Pseudomonadota</taxon>
        <taxon>Gammaproteobacteria</taxon>
        <taxon>Thiotrichales</taxon>
        <taxon>Piscirickettsiaceae</taxon>
        <taxon>Methylophaga</taxon>
    </lineage>
</organism>
<keyword evidence="15" id="KW-1185">Reference proteome</keyword>
<dbReference type="eggNOG" id="COG0133">
    <property type="taxonomic scope" value="Bacteria"/>
</dbReference>
<dbReference type="CDD" id="cd06446">
    <property type="entry name" value="Trp-synth_B"/>
    <property type="match status" value="1"/>
</dbReference>
<evidence type="ECO:0000256" key="2">
    <source>
        <dbReference type="ARBA" id="ARBA00002786"/>
    </source>
</evidence>
<dbReference type="Proteomes" id="UP000012019">
    <property type="component" value="Unassembled WGS sequence"/>
</dbReference>
<dbReference type="PROSITE" id="PS00168">
    <property type="entry name" value="TRP_SYNTHASE_BETA"/>
    <property type="match status" value="1"/>
</dbReference>
<dbReference type="OrthoDB" id="9766131at2"/>
<dbReference type="UniPathway" id="UPA00035">
    <property type="reaction ID" value="UER00044"/>
</dbReference>
<reference evidence="14 15" key="1">
    <citation type="journal article" date="2013" name="Genome Announc.">
        <title>Draft Genome Sequence of Methylophaga lonarensis MPLT, a Haloalkaliphilic (Non-Methane-Utilizing) Methylotroph.</title>
        <authorList>
            <person name="Shetty S.A."/>
            <person name="Marathe N.P."/>
            <person name="Munot H."/>
            <person name="Antony C.P."/>
            <person name="Dhotre D.P."/>
            <person name="Murrell J.C."/>
            <person name="Shouche Y.S."/>
        </authorList>
    </citation>
    <scope>NUCLEOTIDE SEQUENCE [LARGE SCALE GENOMIC DNA]</scope>
    <source>
        <strain evidence="14 15">MPL</strain>
    </source>
</reference>
<evidence type="ECO:0000256" key="7">
    <source>
        <dbReference type="ARBA" id="ARBA00022822"/>
    </source>
</evidence>
<dbReference type="GO" id="GO:0005737">
    <property type="term" value="C:cytoplasm"/>
    <property type="evidence" value="ECO:0007669"/>
    <property type="project" value="TreeGrafter"/>
</dbReference>
<keyword evidence="7 12" id="KW-0822">Tryptophan biosynthesis</keyword>
<dbReference type="PIRSF" id="PIRSF001413">
    <property type="entry name" value="Trp_syn_beta"/>
    <property type="match status" value="1"/>
</dbReference>
<comment type="similarity">
    <text evidence="4 12">Belongs to the TrpB family.</text>
</comment>
<dbReference type="FunFam" id="3.40.50.1100:FF:000004">
    <property type="entry name" value="Tryptophan synthase beta chain"/>
    <property type="match status" value="1"/>
</dbReference>
<dbReference type="STRING" id="1286106.MPL1_04847"/>
<keyword evidence="8 12" id="KW-0663">Pyridoxal phosphate</keyword>
<dbReference type="EC" id="4.2.1.20" evidence="12"/>
<dbReference type="NCBIfam" id="TIGR00263">
    <property type="entry name" value="trpB"/>
    <property type="match status" value="1"/>
</dbReference>
<dbReference type="InterPro" id="IPR006653">
    <property type="entry name" value="Trp_synth_b_CS"/>
</dbReference>
<evidence type="ECO:0000256" key="4">
    <source>
        <dbReference type="ARBA" id="ARBA00009982"/>
    </source>
</evidence>
<sequence length="406" mass="43918">MPELKFTDYFKSYPDKEGHFGPYGGRFVGETLMGAIYELEEAYEQYRNDPQFIAEMDKDLADFVGRPSPVYFAENWTKKLGGAQIYLKREDLNHTGAHKVNNTIGQALLAKRMGKTRIIAETGAGQHGVATATVAARLGLECIVYMGAEDVQRQAQNVYRMKLLGAEVVPVQSGAKTLKDALNEALRDWVTNVDNTFYIIGTVAGPHPYPAMVRDFQAVIGREAKNQMLNATGKLPDALVACIGGGSNAIGLFYPFIEDESVAMYGVEGAGHGIESGQHSAPLCAGTPGVLHGNRTYLMQNKAGQITATHSISAGLDYPGVGPEHAWLKDIGRANYVCVTDDEALEAFHELTRTEGIIPALETSHALAYVKKLAPTMSSDQTILVNVSGRGDKDMHTVAAMAGLSF</sequence>
<dbReference type="PANTHER" id="PTHR48077:SF3">
    <property type="entry name" value="TRYPTOPHAN SYNTHASE"/>
    <property type="match status" value="1"/>
</dbReference>
<dbReference type="InterPro" id="IPR001926">
    <property type="entry name" value="TrpB-like_PALP"/>
</dbReference>
<dbReference type="InterPro" id="IPR006654">
    <property type="entry name" value="Trp_synth_beta"/>
</dbReference>
<evidence type="ECO:0000256" key="8">
    <source>
        <dbReference type="ARBA" id="ARBA00022898"/>
    </source>
</evidence>
<dbReference type="InterPro" id="IPR023026">
    <property type="entry name" value="Trp_synth_beta/beta-like"/>
</dbReference>
<proteinExistence type="inferred from homology"/>
<evidence type="ECO:0000256" key="6">
    <source>
        <dbReference type="ARBA" id="ARBA00022605"/>
    </source>
</evidence>
<evidence type="ECO:0000256" key="12">
    <source>
        <dbReference type="HAMAP-Rule" id="MF_00133"/>
    </source>
</evidence>
<evidence type="ECO:0000256" key="10">
    <source>
        <dbReference type="ARBA" id="ARBA00023239"/>
    </source>
</evidence>
<name>M7P1W3_9GAMM</name>
<keyword evidence="9 12" id="KW-0057">Aromatic amino acid biosynthesis</keyword>
<dbReference type="PANTHER" id="PTHR48077">
    <property type="entry name" value="TRYPTOPHAN SYNTHASE-RELATED"/>
    <property type="match status" value="1"/>
</dbReference>
<evidence type="ECO:0000256" key="1">
    <source>
        <dbReference type="ARBA" id="ARBA00001933"/>
    </source>
</evidence>
<protein>
    <recommendedName>
        <fullName evidence="12">Tryptophan synthase beta chain</fullName>
        <ecNumber evidence="12">4.2.1.20</ecNumber>
    </recommendedName>
</protein>
<dbReference type="InterPro" id="IPR036052">
    <property type="entry name" value="TrpB-like_PALP_sf"/>
</dbReference>
<comment type="subunit">
    <text evidence="5 12">Tetramer of two alpha and two beta chains.</text>
</comment>
<comment type="cofactor">
    <cofactor evidence="1 12">
        <name>pyridoxal 5'-phosphate</name>
        <dbReference type="ChEBI" id="CHEBI:597326"/>
    </cofactor>
</comment>
<evidence type="ECO:0000256" key="5">
    <source>
        <dbReference type="ARBA" id="ARBA00011270"/>
    </source>
</evidence>
<comment type="pathway">
    <text evidence="3 12">Amino-acid biosynthesis; L-tryptophan biosynthesis; L-tryptophan from chorismate: step 5/5.</text>
</comment>
<evidence type="ECO:0000256" key="3">
    <source>
        <dbReference type="ARBA" id="ARBA00004733"/>
    </source>
</evidence>
<comment type="caution">
    <text evidence="14">The sequence shown here is derived from an EMBL/GenBank/DDBJ whole genome shotgun (WGS) entry which is preliminary data.</text>
</comment>
<feature type="domain" description="Tryptophan synthase beta chain-like PALP" evidence="13">
    <location>
        <begin position="65"/>
        <end position="389"/>
    </location>
</feature>
<accession>M7P1W3</accession>
<dbReference type="EMBL" id="APHR01000022">
    <property type="protein sequence ID" value="EMR13457.1"/>
    <property type="molecule type" value="Genomic_DNA"/>
</dbReference>
<keyword evidence="10 12" id="KW-0456">Lyase</keyword>
<dbReference type="GO" id="GO:0004834">
    <property type="term" value="F:tryptophan synthase activity"/>
    <property type="evidence" value="ECO:0007669"/>
    <property type="project" value="UniProtKB-UniRule"/>
</dbReference>
<dbReference type="SUPFAM" id="SSF53686">
    <property type="entry name" value="Tryptophan synthase beta subunit-like PLP-dependent enzymes"/>
    <property type="match status" value="1"/>
</dbReference>
<evidence type="ECO:0000256" key="9">
    <source>
        <dbReference type="ARBA" id="ARBA00023141"/>
    </source>
</evidence>
<comment type="function">
    <text evidence="2 12">The beta subunit is responsible for the synthesis of L-tryptophan from indole and L-serine.</text>
</comment>
<evidence type="ECO:0000259" key="13">
    <source>
        <dbReference type="Pfam" id="PF00291"/>
    </source>
</evidence>
<evidence type="ECO:0000256" key="11">
    <source>
        <dbReference type="ARBA" id="ARBA00049047"/>
    </source>
</evidence>
<gene>
    <name evidence="12" type="primary">trpB</name>
    <name evidence="14" type="ORF">MPL1_04847</name>
</gene>
<dbReference type="RefSeq" id="WP_009725981.1">
    <property type="nucleotide sequence ID" value="NZ_APHR01000022.1"/>
</dbReference>
<dbReference type="Pfam" id="PF00291">
    <property type="entry name" value="PALP"/>
    <property type="match status" value="1"/>
</dbReference>